<dbReference type="SUPFAM" id="SSF55811">
    <property type="entry name" value="Nudix"/>
    <property type="match status" value="1"/>
</dbReference>
<comment type="caution">
    <text evidence="6">The sequence shown here is derived from an EMBL/GenBank/DDBJ whole genome shotgun (WGS) entry which is preliminary data.</text>
</comment>
<organism evidence="6 7">
    <name type="scientific">Latilactobacillus sakei</name>
    <name type="common">Lactobacillus sakei</name>
    <dbReference type="NCBI Taxonomy" id="1599"/>
    <lineage>
        <taxon>Bacteria</taxon>
        <taxon>Bacillati</taxon>
        <taxon>Bacillota</taxon>
        <taxon>Bacilli</taxon>
        <taxon>Lactobacillales</taxon>
        <taxon>Lactobacillaceae</taxon>
        <taxon>Latilactobacillus</taxon>
    </lineage>
</organism>
<dbReference type="PANTHER" id="PTHR43758">
    <property type="entry name" value="7,8-DIHYDRO-8-OXOGUANINE TRIPHOSPHATASE"/>
    <property type="match status" value="1"/>
</dbReference>
<dbReference type="GO" id="GO:0005737">
    <property type="term" value="C:cytoplasm"/>
    <property type="evidence" value="ECO:0007669"/>
    <property type="project" value="TreeGrafter"/>
</dbReference>
<sequence length="164" mass="18891">MTKRRYNLAVIRYRGTLLLLNRLKKPYAGLWNGIGGKNEGDETAEMGMRREIFEETGLNQNQYTLYNTGWLDWHIDGEFIAGIDVFLAEIKESVQLPLYPVGTREGILQLFDEQWVLSEENCGIVADLKVILPEVLAKNVKRYYTDFHGEQLIAYEAFPIEEGN</sequence>
<dbReference type="InterPro" id="IPR020084">
    <property type="entry name" value="NUDIX_hydrolase_CS"/>
</dbReference>
<name>A0A2Z4W684_LATSK</name>
<gene>
    <name evidence="6" type="ORF">LAS9267_00986</name>
</gene>
<evidence type="ECO:0000256" key="4">
    <source>
        <dbReference type="ARBA" id="ARBA00022801"/>
    </source>
</evidence>
<evidence type="ECO:0000256" key="2">
    <source>
        <dbReference type="ARBA" id="ARBA00005582"/>
    </source>
</evidence>
<evidence type="ECO:0000256" key="1">
    <source>
        <dbReference type="ARBA" id="ARBA00001946"/>
    </source>
</evidence>
<keyword evidence="3" id="KW-0479">Metal-binding</keyword>
<dbReference type="Gene3D" id="3.90.79.10">
    <property type="entry name" value="Nucleoside Triphosphate Pyrophosphohydrolase"/>
    <property type="match status" value="1"/>
</dbReference>
<dbReference type="PROSITE" id="PS51462">
    <property type="entry name" value="NUDIX"/>
    <property type="match status" value="1"/>
</dbReference>
<evidence type="ECO:0000313" key="7">
    <source>
        <dbReference type="Proteomes" id="UP000239650"/>
    </source>
</evidence>
<dbReference type="RefSeq" id="WP_016265649.1">
    <property type="nucleotide sequence ID" value="NZ_CAKMCP010000005.1"/>
</dbReference>
<dbReference type="Proteomes" id="UP000239650">
    <property type="component" value="Unassembled WGS sequence"/>
</dbReference>
<keyword evidence="4" id="KW-0378">Hydrolase</keyword>
<comment type="cofactor">
    <cofactor evidence="1">
        <name>Mg(2+)</name>
        <dbReference type="ChEBI" id="CHEBI:18420"/>
    </cofactor>
</comment>
<dbReference type="GO" id="GO:0016818">
    <property type="term" value="F:hydrolase activity, acting on acid anhydrides, in phosphorus-containing anhydrides"/>
    <property type="evidence" value="ECO:0007669"/>
    <property type="project" value="TreeGrafter"/>
</dbReference>
<dbReference type="GeneID" id="57132576"/>
<dbReference type="InterPro" id="IPR000086">
    <property type="entry name" value="NUDIX_hydrolase_dom"/>
</dbReference>
<dbReference type="GO" id="GO:0046872">
    <property type="term" value="F:metal ion binding"/>
    <property type="evidence" value="ECO:0007669"/>
    <property type="project" value="UniProtKB-KW"/>
</dbReference>
<dbReference type="EMBL" id="OKRC01000004">
    <property type="protein sequence ID" value="SPE20626.1"/>
    <property type="molecule type" value="Genomic_DNA"/>
</dbReference>
<comment type="similarity">
    <text evidence="2">Belongs to the Nudix hydrolase family.</text>
</comment>
<accession>A0A2Z4W684</accession>
<protein>
    <submittedName>
        <fullName evidence="6">Uncharacterized protein</fullName>
    </submittedName>
</protein>
<dbReference type="Pfam" id="PF00293">
    <property type="entry name" value="NUDIX"/>
    <property type="match status" value="1"/>
</dbReference>
<dbReference type="PANTHER" id="PTHR43758:SF8">
    <property type="entry name" value="8-OXO-DGTP DIPHOSPHATASE YTKD-RELATED"/>
    <property type="match status" value="1"/>
</dbReference>
<keyword evidence="5" id="KW-0460">Magnesium</keyword>
<dbReference type="PROSITE" id="PS00893">
    <property type="entry name" value="NUDIX_BOX"/>
    <property type="match status" value="1"/>
</dbReference>
<evidence type="ECO:0000313" key="6">
    <source>
        <dbReference type="EMBL" id="SPE20626.1"/>
    </source>
</evidence>
<dbReference type="AlphaFoldDB" id="A0A2Z4W684"/>
<proteinExistence type="inferred from homology"/>
<reference evidence="6 7" key="1">
    <citation type="submission" date="2018-02" db="EMBL/GenBank/DDBJ databases">
        <authorList>
            <person name="Rodrigo-Torres L."/>
            <person name="Arahal R. D."/>
            <person name="Lucena T."/>
        </authorList>
    </citation>
    <scope>NUCLEOTIDE SEQUENCE [LARGE SCALE GENOMIC DNA]</scope>
    <source>
        <strain evidence="6 7">CECT 9267</strain>
    </source>
</reference>
<dbReference type="InterPro" id="IPR015797">
    <property type="entry name" value="NUDIX_hydrolase-like_dom_sf"/>
</dbReference>
<evidence type="ECO:0000256" key="5">
    <source>
        <dbReference type="ARBA" id="ARBA00022842"/>
    </source>
</evidence>
<evidence type="ECO:0000256" key="3">
    <source>
        <dbReference type="ARBA" id="ARBA00022723"/>
    </source>
</evidence>